<gene>
    <name evidence="1" type="ORF">M8C21_000208</name>
</gene>
<name>A0AAD5GEH7_AMBAR</name>
<comment type="caution">
    <text evidence="1">The sequence shown here is derived from an EMBL/GenBank/DDBJ whole genome shotgun (WGS) entry which is preliminary data.</text>
</comment>
<feature type="non-terminal residue" evidence="1">
    <location>
        <position position="1"/>
    </location>
</feature>
<protein>
    <submittedName>
        <fullName evidence="1">Uncharacterized protein</fullName>
    </submittedName>
</protein>
<accession>A0AAD5GEH7</accession>
<sequence>SLMLCRLPLDLTHPVIPPPSLRLSHFSYHYFFPYFRSLRLEKERHVRTKYSAVAGWCTVISNRFLRTEIDGNNIPRPLAMSVDNTSPDRISLFISCRFQQLMNLFWISRIRHHRLVLADLAFCLIFI</sequence>
<dbReference type="AlphaFoldDB" id="A0AAD5GEH7"/>
<organism evidence="1 2">
    <name type="scientific">Ambrosia artemisiifolia</name>
    <name type="common">Common ragweed</name>
    <dbReference type="NCBI Taxonomy" id="4212"/>
    <lineage>
        <taxon>Eukaryota</taxon>
        <taxon>Viridiplantae</taxon>
        <taxon>Streptophyta</taxon>
        <taxon>Embryophyta</taxon>
        <taxon>Tracheophyta</taxon>
        <taxon>Spermatophyta</taxon>
        <taxon>Magnoliopsida</taxon>
        <taxon>eudicotyledons</taxon>
        <taxon>Gunneridae</taxon>
        <taxon>Pentapetalae</taxon>
        <taxon>asterids</taxon>
        <taxon>campanulids</taxon>
        <taxon>Asterales</taxon>
        <taxon>Asteraceae</taxon>
        <taxon>Asteroideae</taxon>
        <taxon>Heliantheae alliance</taxon>
        <taxon>Heliantheae</taxon>
        <taxon>Ambrosia</taxon>
    </lineage>
</organism>
<reference evidence="1" key="1">
    <citation type="submission" date="2022-06" db="EMBL/GenBank/DDBJ databases">
        <title>Uncovering the hologenomic basis of an extraordinary plant invasion.</title>
        <authorList>
            <person name="Bieker V.C."/>
            <person name="Martin M.D."/>
            <person name="Gilbert T."/>
            <person name="Hodgins K."/>
            <person name="Battlay P."/>
            <person name="Petersen B."/>
            <person name="Wilson J."/>
        </authorList>
    </citation>
    <scope>NUCLEOTIDE SEQUENCE</scope>
    <source>
        <strain evidence="1">AA19_3_7</strain>
        <tissue evidence="1">Leaf</tissue>
    </source>
</reference>
<evidence type="ECO:0000313" key="2">
    <source>
        <dbReference type="Proteomes" id="UP001206925"/>
    </source>
</evidence>
<dbReference type="EMBL" id="JAMZMK010008802">
    <property type="protein sequence ID" value="KAI7738504.1"/>
    <property type="molecule type" value="Genomic_DNA"/>
</dbReference>
<keyword evidence="2" id="KW-1185">Reference proteome</keyword>
<dbReference type="Proteomes" id="UP001206925">
    <property type="component" value="Unassembled WGS sequence"/>
</dbReference>
<proteinExistence type="predicted"/>
<evidence type="ECO:0000313" key="1">
    <source>
        <dbReference type="EMBL" id="KAI7738504.1"/>
    </source>
</evidence>